<proteinExistence type="predicted"/>
<name>A0ACB7ZSD4_9AGAM</name>
<comment type="caution">
    <text evidence="1">The sequence shown here is derived from an EMBL/GenBank/DDBJ whole genome shotgun (WGS) entry which is preliminary data.</text>
</comment>
<evidence type="ECO:0000313" key="2">
    <source>
        <dbReference type="Proteomes" id="UP000790377"/>
    </source>
</evidence>
<evidence type="ECO:0000313" key="1">
    <source>
        <dbReference type="EMBL" id="KAH7903764.1"/>
    </source>
</evidence>
<dbReference type="EMBL" id="MU268774">
    <property type="protein sequence ID" value="KAH7903764.1"/>
    <property type="molecule type" value="Genomic_DNA"/>
</dbReference>
<feature type="non-terminal residue" evidence="1">
    <location>
        <position position="163"/>
    </location>
</feature>
<protein>
    <submittedName>
        <fullName evidence="1">Uncharacterized protein</fullName>
    </submittedName>
</protein>
<gene>
    <name evidence="1" type="ORF">BJ138DRAFT_979037</name>
</gene>
<keyword evidence="2" id="KW-1185">Reference proteome</keyword>
<accession>A0ACB7ZSD4</accession>
<sequence length="163" mass="18514">LIGGYQNYAPSRKPQLANALLHAKAQDVNQNRPRGAKYTIAEIRELIKEDPVMQNLQPDQAQKYIDELAEHRELLKHGMRANNAAAAKDMYSTLGNVFKELDNLVVRTSGYAIVFATRGHVNDTAMPTWHGTHNSMDFFEDVLKLAPDDVCRKFEQWACTRDE</sequence>
<feature type="non-terminal residue" evidence="1">
    <location>
        <position position="1"/>
    </location>
</feature>
<reference evidence="1" key="1">
    <citation type="journal article" date="2021" name="New Phytol.">
        <title>Evolutionary innovations through gain and loss of genes in the ectomycorrhizal Boletales.</title>
        <authorList>
            <person name="Wu G."/>
            <person name="Miyauchi S."/>
            <person name="Morin E."/>
            <person name="Kuo A."/>
            <person name="Drula E."/>
            <person name="Varga T."/>
            <person name="Kohler A."/>
            <person name="Feng B."/>
            <person name="Cao Y."/>
            <person name="Lipzen A."/>
            <person name="Daum C."/>
            <person name="Hundley H."/>
            <person name="Pangilinan J."/>
            <person name="Johnson J."/>
            <person name="Barry K."/>
            <person name="LaButti K."/>
            <person name="Ng V."/>
            <person name="Ahrendt S."/>
            <person name="Min B."/>
            <person name="Choi I.G."/>
            <person name="Park H."/>
            <person name="Plett J.M."/>
            <person name="Magnuson J."/>
            <person name="Spatafora J.W."/>
            <person name="Nagy L.G."/>
            <person name="Henrissat B."/>
            <person name="Grigoriev I.V."/>
            <person name="Yang Z.L."/>
            <person name="Xu J."/>
            <person name="Martin F.M."/>
        </authorList>
    </citation>
    <scope>NUCLEOTIDE SEQUENCE</scope>
    <source>
        <strain evidence="1">ATCC 28755</strain>
    </source>
</reference>
<dbReference type="Proteomes" id="UP000790377">
    <property type="component" value="Unassembled WGS sequence"/>
</dbReference>
<organism evidence="1 2">
    <name type="scientific">Hygrophoropsis aurantiaca</name>
    <dbReference type="NCBI Taxonomy" id="72124"/>
    <lineage>
        <taxon>Eukaryota</taxon>
        <taxon>Fungi</taxon>
        <taxon>Dikarya</taxon>
        <taxon>Basidiomycota</taxon>
        <taxon>Agaricomycotina</taxon>
        <taxon>Agaricomycetes</taxon>
        <taxon>Agaricomycetidae</taxon>
        <taxon>Boletales</taxon>
        <taxon>Coniophorineae</taxon>
        <taxon>Hygrophoropsidaceae</taxon>
        <taxon>Hygrophoropsis</taxon>
    </lineage>
</organism>